<accession>A0A314LCJ2</accession>
<dbReference type="PRINTS" id="PR00080">
    <property type="entry name" value="SDRFAMILY"/>
</dbReference>
<dbReference type="OrthoDB" id="5545019at2759"/>
<organism evidence="6 7">
    <name type="scientific">Nicotiana attenuata</name>
    <name type="common">Coyote tobacco</name>
    <dbReference type="NCBI Taxonomy" id="49451"/>
    <lineage>
        <taxon>Eukaryota</taxon>
        <taxon>Viridiplantae</taxon>
        <taxon>Streptophyta</taxon>
        <taxon>Embryophyta</taxon>
        <taxon>Tracheophyta</taxon>
        <taxon>Spermatophyta</taxon>
        <taxon>Magnoliopsida</taxon>
        <taxon>eudicotyledons</taxon>
        <taxon>Gunneridae</taxon>
        <taxon>Pentapetalae</taxon>
        <taxon>asterids</taxon>
        <taxon>lamiids</taxon>
        <taxon>Solanales</taxon>
        <taxon>Solanaceae</taxon>
        <taxon>Nicotianoideae</taxon>
        <taxon>Nicotianeae</taxon>
        <taxon>Nicotiana</taxon>
    </lineage>
</organism>
<dbReference type="GO" id="GO:0045703">
    <property type="term" value="F:ketoreductase activity"/>
    <property type="evidence" value="ECO:0007669"/>
    <property type="project" value="TreeGrafter"/>
</dbReference>
<keyword evidence="3" id="KW-0560">Oxidoreductase</keyword>
<dbReference type="STRING" id="49451.A0A314LCJ2"/>
<feature type="transmembrane region" description="Helical" evidence="5">
    <location>
        <begin position="6"/>
        <end position="30"/>
    </location>
</feature>
<dbReference type="GeneID" id="109238276"/>
<evidence type="ECO:0000313" key="7">
    <source>
        <dbReference type="Proteomes" id="UP000187609"/>
    </source>
</evidence>
<comment type="similarity">
    <text evidence="4">Belongs to the short-chain dehydrogenases/reductases (SDR) family.</text>
</comment>
<dbReference type="KEGG" id="nau:109238276"/>
<evidence type="ECO:0000256" key="1">
    <source>
        <dbReference type="ARBA" id="ARBA00004240"/>
    </source>
</evidence>
<evidence type="ECO:0000256" key="5">
    <source>
        <dbReference type="SAM" id="Phobius"/>
    </source>
</evidence>
<dbReference type="PANTHER" id="PTHR43899">
    <property type="entry name" value="RH59310P"/>
    <property type="match status" value="1"/>
</dbReference>
<dbReference type="AlphaFoldDB" id="A0A314LCJ2"/>
<keyword evidence="5" id="KW-1133">Transmembrane helix</keyword>
<evidence type="ECO:0000256" key="3">
    <source>
        <dbReference type="ARBA" id="ARBA00023002"/>
    </source>
</evidence>
<keyword evidence="2" id="KW-0521">NADP</keyword>
<comment type="caution">
    <text evidence="6">The sequence shown here is derived from an EMBL/GenBank/DDBJ whole genome shotgun (WGS) entry which is preliminary data.</text>
</comment>
<dbReference type="Gramene" id="OIT39296">
    <property type="protein sequence ID" value="OIT39296"/>
    <property type="gene ID" value="A4A49_03493"/>
</dbReference>
<keyword evidence="7" id="KW-1185">Reference proteome</keyword>
<dbReference type="PIRSF" id="PIRSF000126">
    <property type="entry name" value="11-beta-HSD1"/>
    <property type="match status" value="1"/>
</dbReference>
<keyword evidence="5" id="KW-0812">Transmembrane</keyword>
<reference evidence="6" key="1">
    <citation type="submission" date="2016-11" db="EMBL/GenBank/DDBJ databases">
        <title>The genome of Nicotiana attenuata.</title>
        <authorList>
            <person name="Xu S."/>
            <person name="Brockmoeller T."/>
            <person name="Gaquerel E."/>
            <person name="Navarro A."/>
            <person name="Kuhl H."/>
            <person name="Gase K."/>
            <person name="Ling Z."/>
            <person name="Zhou W."/>
            <person name="Kreitzer C."/>
            <person name="Stanke M."/>
            <person name="Tang H."/>
            <person name="Lyons E."/>
            <person name="Pandey P."/>
            <person name="Pandey S.P."/>
            <person name="Timmermann B."/>
            <person name="Baldwin I.T."/>
        </authorList>
    </citation>
    <scope>NUCLEOTIDE SEQUENCE [LARGE SCALE GENOMIC DNA]</scope>
    <source>
        <strain evidence="6">UT</strain>
    </source>
</reference>
<evidence type="ECO:0000256" key="4">
    <source>
        <dbReference type="RuleBase" id="RU000363"/>
    </source>
</evidence>
<dbReference type="PRINTS" id="PR00081">
    <property type="entry name" value="GDHRDH"/>
</dbReference>
<dbReference type="Proteomes" id="UP000187609">
    <property type="component" value="Unassembled WGS sequence"/>
</dbReference>
<dbReference type="EMBL" id="MJEQ01000122">
    <property type="protein sequence ID" value="OIT39296.1"/>
    <property type="molecule type" value="Genomic_DNA"/>
</dbReference>
<dbReference type="SUPFAM" id="SSF51735">
    <property type="entry name" value="NAD(P)-binding Rossmann-fold domains"/>
    <property type="match status" value="1"/>
</dbReference>
<dbReference type="Pfam" id="PF00106">
    <property type="entry name" value="adh_short"/>
    <property type="match status" value="1"/>
</dbReference>
<dbReference type="InterPro" id="IPR051019">
    <property type="entry name" value="VLCFA-Steroid_DH"/>
</dbReference>
<sequence>METYLHYFILFLGLISISKSVLSFSIWVWGSFFRPSKNLKEYGSWALITGSTDGIGKALAFELANKGLNLILVGRNPSKLEETANAIHERYRGKMFIKTVVIDFAKCPPEEIVKKIEETVDGVDVGILINNAGLAYPYARFMHEVDLELMMCLMKVNMEGLTWVTKSIIPRMLEKKKGAIVNIGSGSSATVSSYPLYSIYAATKAYVQMLSKSLSVEYKQQGIDVQCQIPLLVATKMTYIKKSSLFVPSAETYSKASIRWIGYGEICVPYWPHAIQGFIIRALPEKLLDHLLFKYFNGMRKRGLHKETKLAKMK</sequence>
<dbReference type="FunFam" id="3.40.50.720:FF:000137">
    <property type="entry name" value="Hydroxysteroid (17-beta) dehydrogenase 3"/>
    <property type="match status" value="1"/>
</dbReference>
<proteinExistence type="inferred from homology"/>
<gene>
    <name evidence="6" type="primary">KCR1_0</name>
    <name evidence="6" type="ORF">A4A49_03493</name>
</gene>
<comment type="subcellular location">
    <subcellularLocation>
        <location evidence="1">Endoplasmic reticulum</location>
    </subcellularLocation>
</comment>
<protein>
    <submittedName>
        <fullName evidence="6">Very-long-chain 3-oxoacyl-coa reductase 1</fullName>
    </submittedName>
</protein>
<name>A0A314LCJ2_NICAT</name>
<dbReference type="InterPro" id="IPR002347">
    <property type="entry name" value="SDR_fam"/>
</dbReference>
<dbReference type="Gene3D" id="3.40.50.720">
    <property type="entry name" value="NAD(P)-binding Rossmann-like Domain"/>
    <property type="match status" value="1"/>
</dbReference>
<dbReference type="InterPro" id="IPR020904">
    <property type="entry name" value="Sc_DH/Rdtase_CS"/>
</dbReference>
<dbReference type="CDD" id="cd05356">
    <property type="entry name" value="17beta-HSD1_like_SDR_c"/>
    <property type="match status" value="1"/>
</dbReference>
<dbReference type="InterPro" id="IPR036291">
    <property type="entry name" value="NAD(P)-bd_dom_sf"/>
</dbReference>
<dbReference type="GO" id="GO:0005783">
    <property type="term" value="C:endoplasmic reticulum"/>
    <property type="evidence" value="ECO:0007669"/>
    <property type="project" value="UniProtKB-SubCell"/>
</dbReference>
<keyword evidence="5" id="KW-0472">Membrane</keyword>
<evidence type="ECO:0000256" key="2">
    <source>
        <dbReference type="ARBA" id="ARBA00022857"/>
    </source>
</evidence>
<dbReference type="PROSITE" id="PS00061">
    <property type="entry name" value="ADH_SHORT"/>
    <property type="match status" value="1"/>
</dbReference>
<dbReference type="SMR" id="A0A314LCJ2"/>
<evidence type="ECO:0000313" key="6">
    <source>
        <dbReference type="EMBL" id="OIT39296.1"/>
    </source>
</evidence>
<dbReference type="PANTHER" id="PTHR43899:SF25">
    <property type="entry name" value="ENOYL-(ACYL CARRIER) REDUCTASE"/>
    <property type="match status" value="1"/>
</dbReference>